<keyword evidence="1" id="KW-0812">Transmembrane</keyword>
<dbReference type="EMBL" id="CP098502">
    <property type="protein sequence ID" value="UTI62735.1"/>
    <property type="molecule type" value="Genomic_DNA"/>
</dbReference>
<dbReference type="CDD" id="cd06577">
    <property type="entry name" value="PASTA_pknB"/>
    <property type="match status" value="1"/>
</dbReference>
<feature type="transmembrane region" description="Helical" evidence="1">
    <location>
        <begin position="22"/>
        <end position="43"/>
    </location>
</feature>
<dbReference type="PROSITE" id="PS51178">
    <property type="entry name" value="PASTA"/>
    <property type="match status" value="1"/>
</dbReference>
<evidence type="ECO:0000313" key="3">
    <source>
        <dbReference type="EMBL" id="UTI62735.1"/>
    </source>
</evidence>
<gene>
    <name evidence="3" type="ORF">NBH00_15365</name>
</gene>
<name>A0ABY5DLL6_9ACTN</name>
<proteinExistence type="predicted"/>
<keyword evidence="4" id="KW-1185">Reference proteome</keyword>
<evidence type="ECO:0000259" key="2">
    <source>
        <dbReference type="PROSITE" id="PS51178"/>
    </source>
</evidence>
<dbReference type="SUPFAM" id="SSF54184">
    <property type="entry name" value="Penicillin-binding protein 2x (pbp-2x), c-terminal domain"/>
    <property type="match status" value="1"/>
</dbReference>
<dbReference type="RefSeq" id="WP_254569470.1">
    <property type="nucleotide sequence ID" value="NZ_CP098502.1"/>
</dbReference>
<reference evidence="3 4" key="1">
    <citation type="submission" date="2022-06" db="EMBL/GenBank/DDBJ databases">
        <title>Paraconexibacter antarcticus.</title>
        <authorList>
            <person name="Kim C.S."/>
        </authorList>
    </citation>
    <scope>NUCLEOTIDE SEQUENCE [LARGE SCALE GENOMIC DNA]</scope>
    <source>
        <strain evidence="3 4">02-257</strain>
    </source>
</reference>
<protein>
    <submittedName>
        <fullName evidence="3">PASTA domain-containing protein</fullName>
    </submittedName>
</protein>
<feature type="domain" description="PASTA" evidence="2">
    <location>
        <begin position="72"/>
        <end position="139"/>
    </location>
</feature>
<dbReference type="InterPro" id="IPR005543">
    <property type="entry name" value="PASTA_dom"/>
</dbReference>
<dbReference type="Proteomes" id="UP001056035">
    <property type="component" value="Chromosome"/>
</dbReference>
<evidence type="ECO:0000313" key="4">
    <source>
        <dbReference type="Proteomes" id="UP001056035"/>
    </source>
</evidence>
<dbReference type="Pfam" id="PF03793">
    <property type="entry name" value="PASTA"/>
    <property type="match status" value="1"/>
</dbReference>
<keyword evidence="1" id="KW-0472">Membrane</keyword>
<evidence type="ECO:0000256" key="1">
    <source>
        <dbReference type="SAM" id="Phobius"/>
    </source>
</evidence>
<accession>A0ABY5DLL6</accession>
<organism evidence="3 4">
    <name type="scientific">Paraconexibacter antarcticus</name>
    <dbReference type="NCBI Taxonomy" id="2949664"/>
    <lineage>
        <taxon>Bacteria</taxon>
        <taxon>Bacillati</taxon>
        <taxon>Actinomycetota</taxon>
        <taxon>Thermoleophilia</taxon>
        <taxon>Solirubrobacterales</taxon>
        <taxon>Paraconexibacteraceae</taxon>
        <taxon>Paraconexibacter</taxon>
    </lineage>
</organism>
<dbReference type="SMART" id="SM00740">
    <property type="entry name" value="PASTA"/>
    <property type="match status" value="1"/>
</dbReference>
<sequence length="140" mass="14576">MHDEHTRIDPAGPAARWRPSRLTVALAAAAGFLAGVLLVAALGGSSTVTKESRVTVTRQVPATIPAGATVITVTRVPALVGERLDTAKDRLGEAKFDVDVNGGGLFGVLKDSNWEVVAQSPAAGTSLRQGSTVHVDIERR</sequence>
<dbReference type="Gene3D" id="3.30.10.20">
    <property type="match status" value="1"/>
</dbReference>
<keyword evidence="1" id="KW-1133">Transmembrane helix</keyword>